<comment type="caution">
    <text evidence="11">The sequence shown here is derived from an EMBL/GenBank/DDBJ whole genome shotgun (WGS) entry which is preliminary data.</text>
</comment>
<dbReference type="GO" id="GO:0051707">
    <property type="term" value="P:response to other organism"/>
    <property type="evidence" value="ECO:0007669"/>
    <property type="project" value="UniProtKB-ARBA"/>
</dbReference>
<proteinExistence type="predicted"/>
<dbReference type="Pfam" id="PF01453">
    <property type="entry name" value="B_lectin"/>
    <property type="match status" value="1"/>
</dbReference>
<dbReference type="GO" id="GO:0004674">
    <property type="term" value="F:protein serine/threonine kinase activity"/>
    <property type="evidence" value="ECO:0007669"/>
    <property type="project" value="UniProtKB-EC"/>
</dbReference>
<keyword evidence="8" id="KW-0812">Transmembrane</keyword>
<sequence length="597" mass="65609">MSPERTWFALLSVVLLLQTAASSLDFHLGARFAVHLPASYYPGFAERTTVLEAAGERQPRFAAAVSLEAGTQGYYLCSLVVVLGDVTVWSSDRPVQEFAAGGLCQLELAENGQLRLTDGAGVARWWSGTAGLGAKVLHLDSRTGNLLLLDDKNHTVWQSFDKPTDKLLPGQWLRLPSYFTTSLTKMSPAFYSVELDGDKIAAYLYFGLLRYSYWELIPSRNQTMAFAGMSKSGLTMLDRRRRPVARISPALKKEPVRFLALGDDGNLGLYVFDRRNNNFRASYNALAFCELPLACGVHGVCSASGRCTDFAARRLEPAPIGTLVCNATSTRSVAHDMMEMKGVTTVLKAASPLANVTVKKCVDLCLSSCSCAAALYVEEVNDGMDTADGGVCSHYELTAGVREVISGSDSPRYSYWVKVLKGKICEEDEEDYSATNSLLGKILIIFGTVDVMGLILFAGLCVYYFFCLRGRAVDKHVAGEGEAAGHDRGSMEPDDMASPINFNQFLEKEKLKSNGSNFTDWFRHVRIFLNGGNLQYVLDAPLEHEQRVTELFAMLKSEIEIKKEHQVLMVNKTTSFKKQGKSKGKNKKSGKKAATPL</sequence>
<evidence type="ECO:0000256" key="6">
    <source>
        <dbReference type="ARBA" id="ARBA00048679"/>
    </source>
</evidence>
<dbReference type="EMBL" id="JAUUTY010000003">
    <property type="protein sequence ID" value="KAK1667485.1"/>
    <property type="molecule type" value="Genomic_DNA"/>
</dbReference>
<keyword evidence="3 9" id="KW-0732">Signal</keyword>
<organism evidence="11 12">
    <name type="scientific">Lolium multiflorum</name>
    <name type="common">Italian ryegrass</name>
    <name type="synonym">Lolium perenne subsp. multiflorum</name>
    <dbReference type="NCBI Taxonomy" id="4521"/>
    <lineage>
        <taxon>Eukaryota</taxon>
        <taxon>Viridiplantae</taxon>
        <taxon>Streptophyta</taxon>
        <taxon>Embryophyta</taxon>
        <taxon>Tracheophyta</taxon>
        <taxon>Spermatophyta</taxon>
        <taxon>Magnoliopsida</taxon>
        <taxon>Liliopsida</taxon>
        <taxon>Poales</taxon>
        <taxon>Poaceae</taxon>
        <taxon>BOP clade</taxon>
        <taxon>Pooideae</taxon>
        <taxon>Poodae</taxon>
        <taxon>Poeae</taxon>
        <taxon>Poeae Chloroplast Group 2 (Poeae type)</taxon>
        <taxon>Loliodinae</taxon>
        <taxon>Loliinae</taxon>
        <taxon>Lolium</taxon>
    </lineage>
</organism>
<evidence type="ECO:0000313" key="12">
    <source>
        <dbReference type="Proteomes" id="UP001231189"/>
    </source>
</evidence>
<dbReference type="PANTHER" id="PTHR47976:SF115">
    <property type="entry name" value="RECEPTOR-LIKE SERINE_THREONINE-PROTEIN KINASE"/>
    <property type="match status" value="1"/>
</dbReference>
<feature type="chain" id="PRO_5042109082" description="non-specific serine/threonine protein kinase" evidence="9">
    <location>
        <begin position="24"/>
        <end position="597"/>
    </location>
</feature>
<feature type="domain" description="Bulb-type lectin" evidence="10">
    <location>
        <begin position="36"/>
        <end position="161"/>
    </location>
</feature>
<keyword evidence="8" id="KW-1133">Transmembrane helix</keyword>
<evidence type="ECO:0000256" key="1">
    <source>
        <dbReference type="ARBA" id="ARBA00004479"/>
    </source>
</evidence>
<dbReference type="InterPro" id="IPR001480">
    <property type="entry name" value="Bulb-type_lectin_dom"/>
</dbReference>
<dbReference type="Gene3D" id="2.90.10.10">
    <property type="entry name" value="Bulb-type lectin domain"/>
    <property type="match status" value="1"/>
</dbReference>
<feature type="transmembrane region" description="Helical" evidence="8">
    <location>
        <begin position="442"/>
        <end position="466"/>
    </location>
</feature>
<evidence type="ECO:0000256" key="9">
    <source>
        <dbReference type="SAM" id="SignalP"/>
    </source>
</evidence>
<accession>A0AAD8T1G8</accession>
<feature type="region of interest" description="Disordered" evidence="7">
    <location>
        <begin position="573"/>
        <end position="597"/>
    </location>
</feature>
<dbReference type="Proteomes" id="UP001231189">
    <property type="component" value="Unassembled WGS sequence"/>
</dbReference>
<name>A0AAD8T1G8_LOLMU</name>
<protein>
    <recommendedName>
        <fullName evidence="2">non-specific serine/threonine protein kinase</fullName>
        <ecNumber evidence="2">2.7.11.1</ecNumber>
    </recommendedName>
</protein>
<evidence type="ECO:0000313" key="11">
    <source>
        <dbReference type="EMBL" id="KAK1667485.1"/>
    </source>
</evidence>
<feature type="signal peptide" evidence="9">
    <location>
        <begin position="1"/>
        <end position="23"/>
    </location>
</feature>
<keyword evidence="4" id="KW-0675">Receptor</keyword>
<evidence type="ECO:0000259" key="10">
    <source>
        <dbReference type="PROSITE" id="PS50927"/>
    </source>
</evidence>
<evidence type="ECO:0000256" key="3">
    <source>
        <dbReference type="ARBA" id="ARBA00022729"/>
    </source>
</evidence>
<dbReference type="SUPFAM" id="SSF51110">
    <property type="entry name" value="alpha-D-mannose-specific plant lectins"/>
    <property type="match status" value="1"/>
</dbReference>
<dbReference type="AlphaFoldDB" id="A0AAD8T1G8"/>
<keyword evidence="8" id="KW-0472">Membrane</keyword>
<dbReference type="InterPro" id="IPR051343">
    <property type="entry name" value="G-type_lectin_kinases/EP1-like"/>
</dbReference>
<comment type="catalytic activity">
    <reaction evidence="6">
        <text>L-seryl-[protein] + ATP = O-phospho-L-seryl-[protein] + ADP + H(+)</text>
        <dbReference type="Rhea" id="RHEA:17989"/>
        <dbReference type="Rhea" id="RHEA-COMP:9863"/>
        <dbReference type="Rhea" id="RHEA-COMP:11604"/>
        <dbReference type="ChEBI" id="CHEBI:15378"/>
        <dbReference type="ChEBI" id="CHEBI:29999"/>
        <dbReference type="ChEBI" id="CHEBI:30616"/>
        <dbReference type="ChEBI" id="CHEBI:83421"/>
        <dbReference type="ChEBI" id="CHEBI:456216"/>
        <dbReference type="EC" id="2.7.11.1"/>
    </reaction>
</comment>
<evidence type="ECO:0000256" key="8">
    <source>
        <dbReference type="SAM" id="Phobius"/>
    </source>
</evidence>
<gene>
    <name evidence="11" type="ORF">QYE76_055644</name>
</gene>
<dbReference type="EC" id="2.7.11.1" evidence="2"/>
<reference evidence="11" key="1">
    <citation type="submission" date="2023-07" db="EMBL/GenBank/DDBJ databases">
        <title>A chromosome-level genome assembly of Lolium multiflorum.</title>
        <authorList>
            <person name="Chen Y."/>
            <person name="Copetti D."/>
            <person name="Kolliker R."/>
            <person name="Studer B."/>
        </authorList>
    </citation>
    <scope>NUCLEOTIDE SEQUENCE</scope>
    <source>
        <strain evidence="11">02402/16</strain>
        <tissue evidence="11">Leaf</tissue>
    </source>
</reference>
<evidence type="ECO:0000256" key="4">
    <source>
        <dbReference type="ARBA" id="ARBA00023170"/>
    </source>
</evidence>
<comment type="catalytic activity">
    <reaction evidence="5">
        <text>L-threonyl-[protein] + ATP = O-phospho-L-threonyl-[protein] + ADP + H(+)</text>
        <dbReference type="Rhea" id="RHEA:46608"/>
        <dbReference type="Rhea" id="RHEA-COMP:11060"/>
        <dbReference type="Rhea" id="RHEA-COMP:11605"/>
        <dbReference type="ChEBI" id="CHEBI:15378"/>
        <dbReference type="ChEBI" id="CHEBI:30013"/>
        <dbReference type="ChEBI" id="CHEBI:30616"/>
        <dbReference type="ChEBI" id="CHEBI:61977"/>
        <dbReference type="ChEBI" id="CHEBI:456216"/>
        <dbReference type="EC" id="2.7.11.1"/>
    </reaction>
</comment>
<comment type="subcellular location">
    <subcellularLocation>
        <location evidence="1">Membrane</location>
        <topology evidence="1">Single-pass type I membrane protein</topology>
    </subcellularLocation>
</comment>
<feature type="compositionally biased region" description="Basic residues" evidence="7">
    <location>
        <begin position="578"/>
        <end position="591"/>
    </location>
</feature>
<evidence type="ECO:0000256" key="5">
    <source>
        <dbReference type="ARBA" id="ARBA00047899"/>
    </source>
</evidence>
<dbReference type="GO" id="GO:0016020">
    <property type="term" value="C:membrane"/>
    <property type="evidence" value="ECO:0007669"/>
    <property type="project" value="UniProtKB-SubCell"/>
</dbReference>
<keyword evidence="12" id="KW-1185">Reference proteome</keyword>
<dbReference type="PANTHER" id="PTHR47976">
    <property type="entry name" value="G-TYPE LECTIN S-RECEPTOR-LIKE SERINE/THREONINE-PROTEIN KINASE SD2-5"/>
    <property type="match status" value="1"/>
</dbReference>
<evidence type="ECO:0000256" key="2">
    <source>
        <dbReference type="ARBA" id="ARBA00012513"/>
    </source>
</evidence>
<dbReference type="SMART" id="SM00108">
    <property type="entry name" value="B_lectin"/>
    <property type="match status" value="1"/>
</dbReference>
<evidence type="ECO:0000256" key="7">
    <source>
        <dbReference type="SAM" id="MobiDB-lite"/>
    </source>
</evidence>
<dbReference type="InterPro" id="IPR036426">
    <property type="entry name" value="Bulb-type_lectin_dom_sf"/>
</dbReference>
<dbReference type="PROSITE" id="PS50927">
    <property type="entry name" value="BULB_LECTIN"/>
    <property type="match status" value="1"/>
</dbReference>